<feature type="compositionally biased region" description="Pro residues" evidence="1">
    <location>
        <begin position="31"/>
        <end position="42"/>
    </location>
</feature>
<feature type="region of interest" description="Disordered" evidence="1">
    <location>
        <begin position="1"/>
        <end position="238"/>
    </location>
</feature>
<feature type="compositionally biased region" description="Low complexity" evidence="1">
    <location>
        <begin position="1"/>
        <end position="27"/>
    </location>
</feature>
<feature type="compositionally biased region" description="Polar residues" evidence="1">
    <location>
        <begin position="133"/>
        <end position="144"/>
    </location>
</feature>
<dbReference type="AlphaFoldDB" id="A0A0F7SPD2"/>
<feature type="compositionally biased region" description="Low complexity" evidence="1">
    <location>
        <begin position="48"/>
        <end position="64"/>
    </location>
</feature>
<keyword evidence="2" id="KW-0472">Membrane</keyword>
<keyword evidence="2" id="KW-0812">Transmembrane</keyword>
<dbReference type="EMBL" id="LN483157">
    <property type="protein sequence ID" value="CED84017.1"/>
    <property type="molecule type" value="Genomic_DNA"/>
</dbReference>
<protein>
    <submittedName>
        <fullName evidence="3">Uncharacterized protein</fullName>
    </submittedName>
</protein>
<feature type="compositionally biased region" description="Low complexity" evidence="1">
    <location>
        <begin position="205"/>
        <end position="222"/>
    </location>
</feature>
<accession>A0A0F7SPD2</accession>
<evidence type="ECO:0000256" key="1">
    <source>
        <dbReference type="SAM" id="MobiDB-lite"/>
    </source>
</evidence>
<organism evidence="3">
    <name type="scientific">Phaffia rhodozyma</name>
    <name type="common">Yeast</name>
    <name type="synonym">Xanthophyllomyces dendrorhous</name>
    <dbReference type="NCBI Taxonomy" id="264483"/>
    <lineage>
        <taxon>Eukaryota</taxon>
        <taxon>Fungi</taxon>
        <taxon>Dikarya</taxon>
        <taxon>Basidiomycota</taxon>
        <taxon>Agaricomycotina</taxon>
        <taxon>Tremellomycetes</taxon>
        <taxon>Cystofilobasidiales</taxon>
        <taxon>Mrakiaceae</taxon>
        <taxon>Phaffia</taxon>
    </lineage>
</organism>
<proteinExistence type="predicted"/>
<evidence type="ECO:0000256" key="2">
    <source>
        <dbReference type="SAM" id="Phobius"/>
    </source>
</evidence>
<reference evidence="3" key="1">
    <citation type="submission" date="2014-08" db="EMBL/GenBank/DDBJ databases">
        <authorList>
            <person name="Sharma Rahul"/>
            <person name="Thines Marco"/>
        </authorList>
    </citation>
    <scope>NUCLEOTIDE SEQUENCE</scope>
</reference>
<keyword evidence="2" id="KW-1133">Transmembrane helix</keyword>
<feature type="compositionally biased region" description="Polar residues" evidence="1">
    <location>
        <begin position="179"/>
        <end position="188"/>
    </location>
</feature>
<evidence type="ECO:0000313" key="3">
    <source>
        <dbReference type="EMBL" id="CED84017.1"/>
    </source>
</evidence>
<name>A0A0F7SPD2_PHARH</name>
<feature type="compositionally biased region" description="Pro residues" evidence="1">
    <location>
        <begin position="223"/>
        <end position="233"/>
    </location>
</feature>
<feature type="transmembrane region" description="Helical" evidence="2">
    <location>
        <begin position="361"/>
        <end position="381"/>
    </location>
</feature>
<feature type="transmembrane region" description="Helical" evidence="2">
    <location>
        <begin position="320"/>
        <end position="345"/>
    </location>
</feature>
<sequence>MRHSSFSSDSSSSSHTSSSGSSSAGSSYDLPTPPRSTSPLAPPDIRRGSSQSTNSTHSLGSSSNFLGWQPSSQHHQHSSTKTSSQTQEPITPPWSPDCPLGAFAVESPADRPSSSTHRMNPLGDRLHPAQYGPNGSTSLWQSQRLFGLDSFPTNAPSSTLDDDDDDDDSRSGTDSVTTYSARSSLDSRTSLEDQDQDTLSPCPPVCVVSEVPSLSSSGLSSPSSPPPQPPSHPPSLSLEPLLSSQLTYALSNPLLHGDILPKENVSLSALSPSHLSSVRSYHHHHHHHHHRRHWSYRSPSSHFAPRLPLSLKLVHTAFHILIPCLTFFILGSIALWAAGTVYYYLGLWIFGFWSDAYKHCFWVMVGLACLGFAYYGFWLVVKIGSGLADTWDIDLHALDDFDWVDSFVTVDPRSVNPQKEQDLELGVSYRNRSASTSRAWSFETERVRETSV</sequence>